<keyword evidence="1" id="KW-0472">Membrane</keyword>
<evidence type="ECO:0000256" key="1">
    <source>
        <dbReference type="SAM" id="Phobius"/>
    </source>
</evidence>
<keyword evidence="1" id="KW-0812">Transmembrane</keyword>
<dbReference type="Proteomes" id="UP001190700">
    <property type="component" value="Unassembled WGS sequence"/>
</dbReference>
<organism evidence="2 3">
    <name type="scientific">Cymbomonas tetramitiformis</name>
    <dbReference type="NCBI Taxonomy" id="36881"/>
    <lineage>
        <taxon>Eukaryota</taxon>
        <taxon>Viridiplantae</taxon>
        <taxon>Chlorophyta</taxon>
        <taxon>Pyramimonadophyceae</taxon>
        <taxon>Pyramimonadales</taxon>
        <taxon>Pyramimonadaceae</taxon>
        <taxon>Cymbomonas</taxon>
    </lineage>
</organism>
<sequence length="231" mass="25458">MAAKPFNQVSNNVTLRRLRDDLDAGRIGADDYQRACLQEMRKIDCKDVSSRDMDVEAALDNPLSAQDTAFSHHASSTGVVMTPYIDVDLPESKADKVPSPLRRLFKWHTDDSVQQTELNKIIRPRSSGRDSYRVEFEATPDVTSGIKDGKYQSLLEELSHEDGISTNSMLTAALANPKSRASAAVVMGVASQVRGPVYQQMPCSNMVPSREQVVLVLVFIGMVAFIAIPML</sequence>
<dbReference type="EMBL" id="LGRX02000444">
    <property type="protein sequence ID" value="KAK3288537.1"/>
    <property type="molecule type" value="Genomic_DNA"/>
</dbReference>
<reference evidence="2 3" key="1">
    <citation type="journal article" date="2015" name="Genome Biol. Evol.">
        <title>Comparative Genomics of a Bacterivorous Green Alga Reveals Evolutionary Causalities and Consequences of Phago-Mixotrophic Mode of Nutrition.</title>
        <authorList>
            <person name="Burns J.A."/>
            <person name="Paasch A."/>
            <person name="Narechania A."/>
            <person name="Kim E."/>
        </authorList>
    </citation>
    <scope>NUCLEOTIDE SEQUENCE [LARGE SCALE GENOMIC DNA]</scope>
    <source>
        <strain evidence="2 3">PLY_AMNH</strain>
    </source>
</reference>
<comment type="caution">
    <text evidence="2">The sequence shown here is derived from an EMBL/GenBank/DDBJ whole genome shotgun (WGS) entry which is preliminary data.</text>
</comment>
<dbReference type="AlphaFoldDB" id="A0AAE0H268"/>
<gene>
    <name evidence="2" type="ORF">CYMTET_3994</name>
</gene>
<keyword evidence="1" id="KW-1133">Transmembrane helix</keyword>
<accession>A0AAE0H268</accession>
<feature type="transmembrane region" description="Helical" evidence="1">
    <location>
        <begin position="213"/>
        <end position="230"/>
    </location>
</feature>
<keyword evidence="3" id="KW-1185">Reference proteome</keyword>
<proteinExistence type="predicted"/>
<name>A0AAE0H268_9CHLO</name>
<evidence type="ECO:0000313" key="3">
    <source>
        <dbReference type="Proteomes" id="UP001190700"/>
    </source>
</evidence>
<evidence type="ECO:0000313" key="2">
    <source>
        <dbReference type="EMBL" id="KAK3288537.1"/>
    </source>
</evidence>
<protein>
    <submittedName>
        <fullName evidence="2">Uncharacterized protein</fullName>
    </submittedName>
</protein>